<dbReference type="Proteomes" id="UP000631114">
    <property type="component" value="Unassembled WGS sequence"/>
</dbReference>
<proteinExistence type="predicted"/>
<feature type="transmembrane region" description="Helical" evidence="1">
    <location>
        <begin position="83"/>
        <end position="101"/>
    </location>
</feature>
<evidence type="ECO:0000313" key="4">
    <source>
        <dbReference type="Proteomes" id="UP000631114"/>
    </source>
</evidence>
<keyword evidence="1" id="KW-1133">Transmembrane helix</keyword>
<dbReference type="OrthoDB" id="2149840at2759"/>
<dbReference type="EMBL" id="JADFTS010000002">
    <property type="protein sequence ID" value="KAF9621437.1"/>
    <property type="molecule type" value="Genomic_DNA"/>
</dbReference>
<accession>A0A835ISE9</accession>
<dbReference type="AlphaFoldDB" id="A0A835ISE9"/>
<protein>
    <recommendedName>
        <fullName evidence="2">Heparan-alpha-glucosaminide N-acetyltransferase catalytic domain-containing protein</fullName>
    </recommendedName>
</protein>
<organism evidence="3 4">
    <name type="scientific">Coptis chinensis</name>
    <dbReference type="NCBI Taxonomy" id="261450"/>
    <lineage>
        <taxon>Eukaryota</taxon>
        <taxon>Viridiplantae</taxon>
        <taxon>Streptophyta</taxon>
        <taxon>Embryophyta</taxon>
        <taxon>Tracheophyta</taxon>
        <taxon>Spermatophyta</taxon>
        <taxon>Magnoliopsida</taxon>
        <taxon>Ranunculales</taxon>
        <taxon>Ranunculaceae</taxon>
        <taxon>Coptidoideae</taxon>
        <taxon>Coptis</taxon>
    </lineage>
</organism>
<feature type="transmembrane region" description="Helical" evidence="1">
    <location>
        <begin position="113"/>
        <end position="132"/>
    </location>
</feature>
<evidence type="ECO:0000313" key="3">
    <source>
        <dbReference type="EMBL" id="KAF9621437.1"/>
    </source>
</evidence>
<feature type="transmembrane region" description="Helical" evidence="1">
    <location>
        <begin position="48"/>
        <end position="71"/>
    </location>
</feature>
<evidence type="ECO:0000256" key="1">
    <source>
        <dbReference type="SAM" id="Phobius"/>
    </source>
</evidence>
<comment type="caution">
    <text evidence="3">The sequence shown here is derived from an EMBL/GenBank/DDBJ whole genome shotgun (WGS) entry which is preliminary data.</text>
</comment>
<gene>
    <name evidence="3" type="ORF">IFM89_021476</name>
</gene>
<dbReference type="PANTHER" id="PTHR31061:SF28">
    <property type="entry name" value="HEPARAN-ALPHA-GLUCOSAMINIDE N-ACETYLTRANSFERASE-LIKE"/>
    <property type="match status" value="1"/>
</dbReference>
<feature type="transmembrane region" description="Helical" evidence="1">
    <location>
        <begin position="218"/>
        <end position="239"/>
    </location>
</feature>
<keyword evidence="1" id="KW-0812">Transmembrane</keyword>
<dbReference type="Pfam" id="PF07786">
    <property type="entry name" value="HGSNAT_cat"/>
    <property type="match status" value="1"/>
</dbReference>
<feature type="transmembrane region" description="Helical" evidence="1">
    <location>
        <begin position="251"/>
        <end position="272"/>
    </location>
</feature>
<dbReference type="InterPro" id="IPR012429">
    <property type="entry name" value="HGSNAT_cat"/>
</dbReference>
<feature type="transmembrane region" description="Helical" evidence="1">
    <location>
        <begin position="278"/>
        <end position="300"/>
    </location>
</feature>
<dbReference type="PANTHER" id="PTHR31061">
    <property type="entry name" value="LD22376P"/>
    <property type="match status" value="1"/>
</dbReference>
<name>A0A835ISE9_9MAGN</name>
<feature type="domain" description="Heparan-alpha-glucosaminide N-acetyltransferase catalytic" evidence="2">
    <location>
        <begin position="42"/>
        <end position="129"/>
    </location>
</feature>
<sequence>MESFSTTSSLVRTTSCLSEILEMSDYEQLPSEAANNNKNNNRLASLDVFRGLSVFLMIFVDYGGSLIPFIAHSPWNGLHLADFVMPFFLFIVGLSLALVYKNVENKVEATRKAVVRAIQLFVLGIVLQGGYFHGLNSLTFGVDIERIRWLGILQVNCEVRGDLGPACNAAGLIDRHVLGVKHLYRKPGYRNLKECSNSENVSEGLPPWCLAPFDPEGILSTLTAAVTCIIGLHYGHVLVQLEGHKRRLFHWLLISFTLFGLGLILSCAGIPLNKSLYTTSYMLLTSASAGITFSALYVLVDIYGYKRLTFVLEWMGIHSLGIFVLVTSNLAVIAIQGFYWSSPKNNIVSLQSV</sequence>
<keyword evidence="4" id="KW-1185">Reference proteome</keyword>
<evidence type="ECO:0000259" key="2">
    <source>
        <dbReference type="Pfam" id="PF07786"/>
    </source>
</evidence>
<feature type="transmembrane region" description="Helical" evidence="1">
    <location>
        <begin position="320"/>
        <end position="340"/>
    </location>
</feature>
<reference evidence="3 4" key="1">
    <citation type="submission" date="2020-10" db="EMBL/GenBank/DDBJ databases">
        <title>The Coptis chinensis genome and diversification of protoberbering-type alkaloids.</title>
        <authorList>
            <person name="Wang B."/>
            <person name="Shu S."/>
            <person name="Song C."/>
            <person name="Liu Y."/>
        </authorList>
    </citation>
    <scope>NUCLEOTIDE SEQUENCE [LARGE SCALE GENOMIC DNA]</scope>
    <source>
        <strain evidence="3">HL-2020</strain>
        <tissue evidence="3">Leaf</tissue>
    </source>
</reference>
<keyword evidence="1" id="KW-0472">Membrane</keyword>